<evidence type="ECO:0000313" key="3">
    <source>
        <dbReference type="Proteomes" id="UP000646827"/>
    </source>
</evidence>
<dbReference type="Proteomes" id="UP000646827">
    <property type="component" value="Unassembled WGS sequence"/>
</dbReference>
<dbReference type="Gene3D" id="3.40.50.620">
    <property type="entry name" value="HUPs"/>
    <property type="match status" value="1"/>
</dbReference>
<comment type="caution">
    <text evidence="2">The sequence shown here is derived from an EMBL/GenBank/DDBJ whole genome shotgun (WGS) entry which is preliminary data.</text>
</comment>
<dbReference type="AlphaFoldDB" id="A0A8H7VIT6"/>
<evidence type="ECO:0000313" key="2">
    <source>
        <dbReference type="EMBL" id="KAG2220477.1"/>
    </source>
</evidence>
<organism evidence="2 3">
    <name type="scientific">Circinella minor</name>
    <dbReference type="NCBI Taxonomy" id="1195481"/>
    <lineage>
        <taxon>Eukaryota</taxon>
        <taxon>Fungi</taxon>
        <taxon>Fungi incertae sedis</taxon>
        <taxon>Mucoromycota</taxon>
        <taxon>Mucoromycotina</taxon>
        <taxon>Mucoromycetes</taxon>
        <taxon>Mucorales</taxon>
        <taxon>Lichtheimiaceae</taxon>
        <taxon>Circinella</taxon>
    </lineage>
</organism>
<dbReference type="InterPro" id="IPR006016">
    <property type="entry name" value="UspA"/>
</dbReference>
<dbReference type="InterPro" id="IPR014729">
    <property type="entry name" value="Rossmann-like_a/b/a_fold"/>
</dbReference>
<dbReference type="CDD" id="cd23659">
    <property type="entry name" value="USP_At3g01520-like"/>
    <property type="match status" value="1"/>
</dbReference>
<dbReference type="PANTHER" id="PTHR31964:SF113">
    <property type="entry name" value="USPA DOMAIN-CONTAINING PROTEIN"/>
    <property type="match status" value="1"/>
</dbReference>
<sequence>MSTSSPPKSPKANTHKRDTLVEQYSHNEDEHGTIHLQRVVLISIDPNSAEYVLDWALDNFIRPESDLIVLVHVRILEIPMAPYIDSTGYMDDVAEERRNESHGLLKTYAAKLWHKQIACKAISMIGDPKVEIIRKITDIHADTLIMGSRNLGTIQRAFLGSVSDHCVHHAPCSVVIAKPPEEIVHKKGRRRSILSRFSSSTS</sequence>
<reference evidence="2 3" key="1">
    <citation type="submission" date="2020-12" db="EMBL/GenBank/DDBJ databases">
        <title>Metabolic potential, ecology and presence of endohyphal bacteria is reflected in genomic diversity of Mucoromycotina.</title>
        <authorList>
            <person name="Muszewska A."/>
            <person name="Okrasinska A."/>
            <person name="Steczkiewicz K."/>
            <person name="Drgas O."/>
            <person name="Orlowska M."/>
            <person name="Perlinska-Lenart U."/>
            <person name="Aleksandrzak-Piekarczyk T."/>
            <person name="Szatraj K."/>
            <person name="Zielenkiewicz U."/>
            <person name="Pilsyk S."/>
            <person name="Malc E."/>
            <person name="Mieczkowski P."/>
            <person name="Kruszewska J.S."/>
            <person name="Biernat P."/>
            <person name="Pawlowska J."/>
        </authorList>
    </citation>
    <scope>NUCLEOTIDE SEQUENCE [LARGE SCALE GENOMIC DNA]</scope>
    <source>
        <strain evidence="2 3">CBS 142.35</strain>
    </source>
</reference>
<dbReference type="Pfam" id="PF00582">
    <property type="entry name" value="Usp"/>
    <property type="match status" value="1"/>
</dbReference>
<gene>
    <name evidence="2" type="ORF">INT45_011481</name>
</gene>
<dbReference type="PRINTS" id="PR01438">
    <property type="entry name" value="UNVRSLSTRESS"/>
</dbReference>
<dbReference type="PANTHER" id="PTHR31964">
    <property type="entry name" value="ADENINE NUCLEOTIDE ALPHA HYDROLASES-LIKE SUPERFAMILY PROTEIN"/>
    <property type="match status" value="1"/>
</dbReference>
<feature type="domain" description="UspA" evidence="1">
    <location>
        <begin position="40"/>
        <end position="178"/>
    </location>
</feature>
<dbReference type="EMBL" id="JAEPRB010000139">
    <property type="protein sequence ID" value="KAG2220477.1"/>
    <property type="molecule type" value="Genomic_DNA"/>
</dbReference>
<keyword evidence="3" id="KW-1185">Reference proteome</keyword>
<name>A0A8H7VIT6_9FUNG</name>
<proteinExistence type="predicted"/>
<dbReference type="SUPFAM" id="SSF52402">
    <property type="entry name" value="Adenine nucleotide alpha hydrolases-like"/>
    <property type="match status" value="1"/>
</dbReference>
<dbReference type="OrthoDB" id="843225at2759"/>
<accession>A0A8H7VIT6</accession>
<protein>
    <recommendedName>
        <fullName evidence="1">UspA domain-containing protein</fullName>
    </recommendedName>
</protein>
<evidence type="ECO:0000259" key="1">
    <source>
        <dbReference type="Pfam" id="PF00582"/>
    </source>
</evidence>
<dbReference type="InterPro" id="IPR006015">
    <property type="entry name" value="Universal_stress_UspA"/>
</dbReference>